<feature type="compositionally biased region" description="Polar residues" evidence="1">
    <location>
        <begin position="267"/>
        <end position="277"/>
    </location>
</feature>
<evidence type="ECO:0000313" key="3">
    <source>
        <dbReference type="Proteomes" id="UP000866496"/>
    </source>
</evidence>
<feature type="region of interest" description="Disordered" evidence="1">
    <location>
        <begin position="249"/>
        <end position="287"/>
    </location>
</feature>
<proteinExistence type="predicted"/>
<sequence length="287" mass="33425">MVITMSREEEQAKKKLEEDKVQEDKFLRSTVADYIREFSSMLHACEQRARRKPADRTALSAEKDAHTLREFLDDLQKAQQEGHGDLPILRTPAEWAAIDQMRQRCVQYQIDPMQNHKMKNEKTEKPTHDSQVSEENLRRLQILDRYKETPRSEEEEEKERKRLINLATSGNNTFIAYEDLETIAKSGKPFFIPSNSKEDACLSCGNGRLYKGSLSEIRMQLEFDLKKDPDNEQMRTGLRRIENEIFMKPNLASPKKEKDFTEAGITPQENTYTTPNPFSIKPKKEPI</sequence>
<name>A0AAN5PI14_LEGPN</name>
<feature type="compositionally biased region" description="Basic and acidic residues" evidence="1">
    <location>
        <begin position="118"/>
        <end position="128"/>
    </location>
</feature>
<accession>A0AAN5PI14</accession>
<evidence type="ECO:0000256" key="1">
    <source>
        <dbReference type="SAM" id="MobiDB-lite"/>
    </source>
</evidence>
<reference evidence="2" key="2">
    <citation type="submission" date="2019-10" db="EMBL/GenBank/DDBJ databases">
        <authorList>
            <consortium name="NCBI Pathogen Detection Project"/>
        </authorList>
    </citation>
    <scope>NUCLEOTIDE SEQUENCE</scope>
    <source>
        <strain evidence="2">AZ00058701</strain>
    </source>
</reference>
<feature type="region of interest" description="Disordered" evidence="1">
    <location>
        <begin position="115"/>
        <end position="135"/>
    </location>
</feature>
<evidence type="ECO:0000313" key="2">
    <source>
        <dbReference type="EMBL" id="HAU1881310.1"/>
    </source>
</evidence>
<organism evidence="2 3">
    <name type="scientific">Legionella pneumophila</name>
    <dbReference type="NCBI Taxonomy" id="446"/>
    <lineage>
        <taxon>Bacteria</taxon>
        <taxon>Pseudomonadati</taxon>
        <taxon>Pseudomonadota</taxon>
        <taxon>Gammaproteobacteria</taxon>
        <taxon>Legionellales</taxon>
        <taxon>Legionellaceae</taxon>
        <taxon>Legionella</taxon>
    </lineage>
</organism>
<dbReference type="Proteomes" id="UP000866496">
    <property type="component" value="Unassembled WGS sequence"/>
</dbReference>
<protein>
    <submittedName>
        <fullName evidence="2">Uncharacterized protein</fullName>
    </submittedName>
</protein>
<feature type="region of interest" description="Disordered" evidence="1">
    <location>
        <begin position="1"/>
        <end position="20"/>
    </location>
</feature>
<reference evidence="2" key="1">
    <citation type="journal article" date="2018" name="Genome Biol.">
        <title>SKESA: strategic k-mer extension for scrupulous assemblies.</title>
        <authorList>
            <person name="Souvorov A."/>
            <person name="Agarwala R."/>
            <person name="Lipman D.J."/>
        </authorList>
    </citation>
    <scope>NUCLEOTIDE SEQUENCE</scope>
    <source>
        <strain evidence="2">AZ00058701</strain>
    </source>
</reference>
<dbReference type="AlphaFoldDB" id="A0AAN5PI14"/>
<dbReference type="EMBL" id="DACWHX010000020">
    <property type="protein sequence ID" value="HAU1881310.1"/>
    <property type="molecule type" value="Genomic_DNA"/>
</dbReference>
<comment type="caution">
    <text evidence="2">The sequence shown here is derived from an EMBL/GenBank/DDBJ whole genome shotgun (WGS) entry which is preliminary data.</text>
</comment>
<gene>
    <name evidence="2" type="ORF">JBJ86_13790</name>
</gene>